<protein>
    <submittedName>
        <fullName evidence="2">Uncharacterized protein</fullName>
    </submittedName>
</protein>
<sequence length="212" mass="23427">MDIRDSNTRALYSTHGTTATVKDETLLTPINVALHPLTLLQGHFVTPTILIFPLQSCYVNGSCGHWSPIVLARTWATSGELGRSERSTSRGRGGNVNLIAPGSGRNRRRLNPNLAMFDRGRAVSWVHYRHLIRRPITVNESLAPGLATDQGARDTSLIRRLCARSFGYPIRLNPSMARRRHLNLAAVKSSSSVLTRGDFLVYRTPGETVGQE</sequence>
<keyword evidence="3" id="KW-1185">Reference proteome</keyword>
<evidence type="ECO:0000313" key="2">
    <source>
        <dbReference type="EMBL" id="KAK3742139.1"/>
    </source>
</evidence>
<dbReference type="Proteomes" id="UP001283361">
    <property type="component" value="Unassembled WGS sequence"/>
</dbReference>
<dbReference type="EMBL" id="JAWDGP010006374">
    <property type="protein sequence ID" value="KAK3742139.1"/>
    <property type="molecule type" value="Genomic_DNA"/>
</dbReference>
<gene>
    <name evidence="2" type="ORF">RRG08_008541</name>
</gene>
<reference evidence="2" key="1">
    <citation type="journal article" date="2023" name="G3 (Bethesda)">
        <title>A reference genome for the long-term kleptoplast-retaining sea slug Elysia crispata morphotype clarki.</title>
        <authorList>
            <person name="Eastman K.E."/>
            <person name="Pendleton A.L."/>
            <person name="Shaikh M.A."/>
            <person name="Suttiyut T."/>
            <person name="Ogas R."/>
            <person name="Tomko P."/>
            <person name="Gavelis G."/>
            <person name="Widhalm J.R."/>
            <person name="Wisecaver J.H."/>
        </authorList>
    </citation>
    <scope>NUCLEOTIDE SEQUENCE</scope>
    <source>
        <strain evidence="2">ECLA1</strain>
    </source>
</reference>
<evidence type="ECO:0000313" key="3">
    <source>
        <dbReference type="Proteomes" id="UP001283361"/>
    </source>
</evidence>
<evidence type="ECO:0000256" key="1">
    <source>
        <dbReference type="SAM" id="MobiDB-lite"/>
    </source>
</evidence>
<name>A0AAE0YFA5_9GAST</name>
<organism evidence="2 3">
    <name type="scientific">Elysia crispata</name>
    <name type="common">lettuce slug</name>
    <dbReference type="NCBI Taxonomy" id="231223"/>
    <lineage>
        <taxon>Eukaryota</taxon>
        <taxon>Metazoa</taxon>
        <taxon>Spiralia</taxon>
        <taxon>Lophotrochozoa</taxon>
        <taxon>Mollusca</taxon>
        <taxon>Gastropoda</taxon>
        <taxon>Heterobranchia</taxon>
        <taxon>Euthyneura</taxon>
        <taxon>Panpulmonata</taxon>
        <taxon>Sacoglossa</taxon>
        <taxon>Placobranchoidea</taxon>
        <taxon>Plakobranchidae</taxon>
        <taxon>Elysia</taxon>
    </lineage>
</organism>
<proteinExistence type="predicted"/>
<feature type="region of interest" description="Disordered" evidence="1">
    <location>
        <begin position="81"/>
        <end position="104"/>
    </location>
</feature>
<accession>A0AAE0YFA5</accession>
<comment type="caution">
    <text evidence="2">The sequence shown here is derived from an EMBL/GenBank/DDBJ whole genome shotgun (WGS) entry which is preliminary data.</text>
</comment>
<dbReference type="AlphaFoldDB" id="A0AAE0YFA5"/>